<name>A0A0D0P2G1_KITGR</name>
<evidence type="ECO:0000313" key="1">
    <source>
        <dbReference type="EMBL" id="KIQ65786.1"/>
    </source>
</evidence>
<reference evidence="1 2" key="1">
    <citation type="submission" date="2015-02" db="EMBL/GenBank/DDBJ databases">
        <title>Draft genome sequence of Kitasatospora griseola MF730-N6, a bafilomycin, terpentecin and satosporin producer.</title>
        <authorList>
            <person name="Arens J.C."/>
            <person name="Haltli B."/>
            <person name="Kerr R.G."/>
        </authorList>
    </citation>
    <scope>NUCLEOTIDE SEQUENCE [LARGE SCALE GENOMIC DNA]</scope>
    <source>
        <strain evidence="1 2">MF730-N6</strain>
    </source>
</reference>
<sequence length="64" mass="6033">MEAAAECGEGGVVGGRVEVAGGVVEDQLAGVSALGAGEASALVFAVGRRGVGWAGCGEWVGSVG</sequence>
<evidence type="ECO:0000313" key="2">
    <source>
        <dbReference type="Proteomes" id="UP000032066"/>
    </source>
</evidence>
<proteinExistence type="predicted"/>
<dbReference type="AlphaFoldDB" id="A0A0D0P2G1"/>
<accession>A0A0D0P2G1</accession>
<gene>
    <name evidence="1" type="ORF">TR51_18755</name>
</gene>
<protein>
    <submittedName>
        <fullName evidence="1">Uncharacterized protein</fullName>
    </submittedName>
</protein>
<dbReference type="Proteomes" id="UP000032066">
    <property type="component" value="Unassembled WGS sequence"/>
</dbReference>
<keyword evidence="2" id="KW-1185">Reference proteome</keyword>
<dbReference type="EMBL" id="JXZB01000002">
    <property type="protein sequence ID" value="KIQ65786.1"/>
    <property type="molecule type" value="Genomic_DNA"/>
</dbReference>
<comment type="caution">
    <text evidence="1">The sequence shown here is derived from an EMBL/GenBank/DDBJ whole genome shotgun (WGS) entry which is preliminary data.</text>
</comment>
<organism evidence="1 2">
    <name type="scientific">Kitasatospora griseola</name>
    <name type="common">Streptomyces griseolosporeus</name>
    <dbReference type="NCBI Taxonomy" id="2064"/>
    <lineage>
        <taxon>Bacteria</taxon>
        <taxon>Bacillati</taxon>
        <taxon>Actinomycetota</taxon>
        <taxon>Actinomycetes</taxon>
        <taxon>Kitasatosporales</taxon>
        <taxon>Streptomycetaceae</taxon>
        <taxon>Kitasatospora</taxon>
    </lineage>
</organism>